<dbReference type="Proteomes" id="UP001627154">
    <property type="component" value="Unassembled WGS sequence"/>
</dbReference>
<name>A0ABD2WJI7_9HYME</name>
<evidence type="ECO:0008006" key="3">
    <source>
        <dbReference type="Google" id="ProtNLM"/>
    </source>
</evidence>
<protein>
    <recommendedName>
        <fullName evidence="3">Secreted protein</fullName>
    </recommendedName>
</protein>
<gene>
    <name evidence="1" type="ORF">TKK_012794</name>
</gene>
<organism evidence="1 2">
    <name type="scientific">Trichogramma kaykai</name>
    <dbReference type="NCBI Taxonomy" id="54128"/>
    <lineage>
        <taxon>Eukaryota</taxon>
        <taxon>Metazoa</taxon>
        <taxon>Ecdysozoa</taxon>
        <taxon>Arthropoda</taxon>
        <taxon>Hexapoda</taxon>
        <taxon>Insecta</taxon>
        <taxon>Pterygota</taxon>
        <taxon>Neoptera</taxon>
        <taxon>Endopterygota</taxon>
        <taxon>Hymenoptera</taxon>
        <taxon>Apocrita</taxon>
        <taxon>Proctotrupomorpha</taxon>
        <taxon>Chalcidoidea</taxon>
        <taxon>Trichogrammatidae</taxon>
        <taxon>Trichogramma</taxon>
    </lineage>
</organism>
<reference evidence="1 2" key="1">
    <citation type="journal article" date="2024" name="bioRxiv">
        <title>A reference genome for Trichogramma kaykai: A tiny desert-dwelling parasitoid wasp with competing sex-ratio distorters.</title>
        <authorList>
            <person name="Culotta J."/>
            <person name="Lindsey A.R."/>
        </authorList>
    </citation>
    <scope>NUCLEOTIDE SEQUENCE [LARGE SCALE GENOMIC DNA]</scope>
    <source>
        <strain evidence="1 2">KSX58</strain>
    </source>
</reference>
<sequence>MIFASTTRTATLSHGLFASAARAHLHEKEALCDRKVRTAVRRCTRASQSSQLGIASEITQLPSRARRQLVTS</sequence>
<proteinExistence type="predicted"/>
<evidence type="ECO:0000313" key="2">
    <source>
        <dbReference type="Proteomes" id="UP001627154"/>
    </source>
</evidence>
<comment type="caution">
    <text evidence="1">The sequence shown here is derived from an EMBL/GenBank/DDBJ whole genome shotgun (WGS) entry which is preliminary data.</text>
</comment>
<dbReference type="AlphaFoldDB" id="A0ABD2WJI7"/>
<keyword evidence="2" id="KW-1185">Reference proteome</keyword>
<accession>A0ABD2WJI7</accession>
<evidence type="ECO:0000313" key="1">
    <source>
        <dbReference type="EMBL" id="KAL3392756.1"/>
    </source>
</evidence>
<dbReference type="EMBL" id="JBJJXI010000102">
    <property type="protein sequence ID" value="KAL3392756.1"/>
    <property type="molecule type" value="Genomic_DNA"/>
</dbReference>